<organism evidence="6 7">
    <name type="scientific">Neoroseomonas terrae</name>
    <dbReference type="NCBI Taxonomy" id="424799"/>
    <lineage>
        <taxon>Bacteria</taxon>
        <taxon>Pseudomonadati</taxon>
        <taxon>Pseudomonadota</taxon>
        <taxon>Alphaproteobacteria</taxon>
        <taxon>Acetobacterales</taxon>
        <taxon>Acetobacteraceae</taxon>
        <taxon>Neoroseomonas</taxon>
    </lineage>
</organism>
<evidence type="ECO:0000256" key="4">
    <source>
        <dbReference type="ARBA" id="ARBA00023163"/>
    </source>
</evidence>
<dbReference type="Pfam" id="PF03466">
    <property type="entry name" value="LysR_substrate"/>
    <property type="match status" value="1"/>
</dbReference>
<keyword evidence="4" id="KW-0804">Transcription</keyword>
<protein>
    <submittedName>
        <fullName evidence="6">LysR family transcriptional regulator</fullName>
    </submittedName>
</protein>
<keyword evidence="2" id="KW-0805">Transcription regulation</keyword>
<dbReference type="PROSITE" id="PS50931">
    <property type="entry name" value="HTH_LYSR"/>
    <property type="match status" value="1"/>
</dbReference>
<dbReference type="SUPFAM" id="SSF53850">
    <property type="entry name" value="Periplasmic binding protein-like II"/>
    <property type="match status" value="1"/>
</dbReference>
<dbReference type="PANTHER" id="PTHR30126:SF94">
    <property type="entry name" value="LYSR FAMILY TRANSCRIPTIONAL REGULATOR"/>
    <property type="match status" value="1"/>
</dbReference>
<dbReference type="InterPro" id="IPR000847">
    <property type="entry name" value="LysR_HTH_N"/>
</dbReference>
<comment type="caution">
    <text evidence="6">The sequence shown here is derived from an EMBL/GenBank/DDBJ whole genome shotgun (WGS) entry which is preliminary data.</text>
</comment>
<dbReference type="PRINTS" id="PR00039">
    <property type="entry name" value="HTHLYSR"/>
</dbReference>
<dbReference type="Proteomes" id="UP000698752">
    <property type="component" value="Unassembled WGS sequence"/>
</dbReference>
<keyword evidence="7" id="KW-1185">Reference proteome</keyword>
<dbReference type="InterPro" id="IPR036390">
    <property type="entry name" value="WH_DNA-bd_sf"/>
</dbReference>
<evidence type="ECO:0000256" key="3">
    <source>
        <dbReference type="ARBA" id="ARBA00023125"/>
    </source>
</evidence>
<dbReference type="Pfam" id="PF00126">
    <property type="entry name" value="HTH_1"/>
    <property type="match status" value="1"/>
</dbReference>
<proteinExistence type="inferred from homology"/>
<feature type="domain" description="HTH lysR-type" evidence="5">
    <location>
        <begin position="4"/>
        <end position="61"/>
    </location>
</feature>
<gene>
    <name evidence="6" type="ORF">GXW78_02885</name>
</gene>
<dbReference type="SUPFAM" id="SSF46785">
    <property type="entry name" value="Winged helix' DNA-binding domain"/>
    <property type="match status" value="1"/>
</dbReference>
<dbReference type="InterPro" id="IPR036388">
    <property type="entry name" value="WH-like_DNA-bd_sf"/>
</dbReference>
<evidence type="ECO:0000313" key="6">
    <source>
        <dbReference type="EMBL" id="MBR0648596.1"/>
    </source>
</evidence>
<dbReference type="Gene3D" id="1.10.10.10">
    <property type="entry name" value="Winged helix-like DNA-binding domain superfamily/Winged helix DNA-binding domain"/>
    <property type="match status" value="1"/>
</dbReference>
<evidence type="ECO:0000259" key="5">
    <source>
        <dbReference type="PROSITE" id="PS50931"/>
    </source>
</evidence>
<reference evidence="7" key="1">
    <citation type="journal article" date="2021" name="Syst. Appl. Microbiol.">
        <title>Roseomonas hellenica sp. nov., isolated from roots of wild-growing Alkanna tinctoria.</title>
        <authorList>
            <person name="Rat A."/>
            <person name="Naranjo H.D."/>
            <person name="Lebbe L."/>
            <person name="Cnockaert M."/>
            <person name="Krigas N."/>
            <person name="Grigoriadou K."/>
            <person name="Maloupa E."/>
            <person name="Willems A."/>
        </authorList>
    </citation>
    <scope>NUCLEOTIDE SEQUENCE [LARGE SCALE GENOMIC DNA]</scope>
    <source>
        <strain evidence="7">LMG 31159</strain>
    </source>
</reference>
<evidence type="ECO:0000256" key="1">
    <source>
        <dbReference type="ARBA" id="ARBA00009437"/>
    </source>
</evidence>
<dbReference type="CDD" id="cd05466">
    <property type="entry name" value="PBP2_LTTR_substrate"/>
    <property type="match status" value="1"/>
</dbReference>
<dbReference type="PANTHER" id="PTHR30126">
    <property type="entry name" value="HTH-TYPE TRANSCRIPTIONAL REGULATOR"/>
    <property type="match status" value="1"/>
</dbReference>
<dbReference type="EMBL" id="JAAEDI010000003">
    <property type="protein sequence ID" value="MBR0648596.1"/>
    <property type="molecule type" value="Genomic_DNA"/>
</dbReference>
<accession>A0ABS5EC57</accession>
<evidence type="ECO:0000313" key="7">
    <source>
        <dbReference type="Proteomes" id="UP000698752"/>
    </source>
</evidence>
<dbReference type="Gene3D" id="3.40.190.290">
    <property type="match status" value="1"/>
</dbReference>
<comment type="similarity">
    <text evidence="1">Belongs to the LysR transcriptional regulatory family.</text>
</comment>
<evidence type="ECO:0000256" key="2">
    <source>
        <dbReference type="ARBA" id="ARBA00023015"/>
    </source>
</evidence>
<sequence length="312" mass="33621">MPALTLRQLRTFLTVVEMGSVSATARALGLTQPAASQQLREMERRLGVRLLERAAGRSIPTAAGAALVPAAKRALAAASDAEEVVAAHREGATGRIRLGTGATACIHLLPPALAGLRRRVPGVEVIVETGNTPEIVQRVDEGLLDIAVVTLPVPRRRSLQFTPLVTERFLALIPDALAQARGPVSPASLSRLPLILYEPGGTMRRLVDDWLARSRTEVLVAMELDNIEAIKSLVSIGLGASVLPGFALREQVPGTQCQPLRPALERQLAIVLRKEKTRDRALRVLLDELEKLRSPHASRAAVSTKDRDDGQH</sequence>
<dbReference type="InterPro" id="IPR005119">
    <property type="entry name" value="LysR_subst-bd"/>
</dbReference>
<name>A0ABS5EC57_9PROT</name>
<keyword evidence="3" id="KW-0238">DNA-binding</keyword>